<dbReference type="SUPFAM" id="SSF54637">
    <property type="entry name" value="Thioesterase/thiol ester dehydrase-isomerase"/>
    <property type="match status" value="2"/>
</dbReference>
<keyword evidence="4" id="KW-0443">Lipid metabolism</keyword>
<feature type="domain" description="Acyl-CoA thioesterase 2 C-terminal" evidence="5">
    <location>
        <begin position="198"/>
        <end position="321"/>
    </location>
</feature>
<dbReference type="OrthoDB" id="68328at2759"/>
<proteinExistence type="inferred from homology"/>
<name>A0A9P6YJY5_RHIOR</name>
<dbReference type="InterPro" id="IPR049449">
    <property type="entry name" value="TesB_ACOT8-like_N"/>
</dbReference>
<dbReference type="GO" id="GO:0047617">
    <property type="term" value="F:fatty acyl-CoA hydrolase activity"/>
    <property type="evidence" value="ECO:0007669"/>
    <property type="project" value="InterPro"/>
</dbReference>
<dbReference type="EMBL" id="JAANIT010000215">
    <property type="protein sequence ID" value="KAG1550374.1"/>
    <property type="molecule type" value="Genomic_DNA"/>
</dbReference>
<reference evidence="7" key="1">
    <citation type="journal article" date="2020" name="Microb. Genom.">
        <title>Genetic diversity of clinical and environmental Mucorales isolates obtained from an investigation of mucormycosis cases among solid organ transplant recipients.</title>
        <authorList>
            <person name="Nguyen M.H."/>
            <person name="Kaul D."/>
            <person name="Muto C."/>
            <person name="Cheng S.J."/>
            <person name="Richter R.A."/>
            <person name="Bruno V.M."/>
            <person name="Liu G."/>
            <person name="Beyhan S."/>
            <person name="Sundermann A.J."/>
            <person name="Mounaud S."/>
            <person name="Pasculle A.W."/>
            <person name="Nierman W.C."/>
            <person name="Driscoll E."/>
            <person name="Cumbie R."/>
            <person name="Clancy C.J."/>
            <person name="Dupont C.L."/>
        </authorList>
    </citation>
    <scope>NUCLEOTIDE SEQUENCE</scope>
    <source>
        <strain evidence="7">GL16</strain>
    </source>
</reference>
<dbReference type="GO" id="GO:0009062">
    <property type="term" value="P:fatty acid catabolic process"/>
    <property type="evidence" value="ECO:0007669"/>
    <property type="project" value="TreeGrafter"/>
</dbReference>
<dbReference type="PANTHER" id="PTHR11066:SF34">
    <property type="entry name" value="ACYL-COENZYME A THIOESTERASE 8"/>
    <property type="match status" value="1"/>
</dbReference>
<dbReference type="InterPro" id="IPR029069">
    <property type="entry name" value="HotDog_dom_sf"/>
</dbReference>
<comment type="similarity">
    <text evidence="1">Belongs to the C/M/P thioester hydrolase family.</text>
</comment>
<evidence type="ECO:0000256" key="2">
    <source>
        <dbReference type="ARBA" id="ARBA00011881"/>
    </source>
</evidence>
<keyword evidence="3" id="KW-0378">Hydrolase</keyword>
<evidence type="ECO:0000256" key="3">
    <source>
        <dbReference type="ARBA" id="ARBA00022801"/>
    </source>
</evidence>
<sequence>MSSKSYTNIFTFGEQKITIEDDDQVADYGLRMARAIDVQLIDTNLYMSKELYLPLGARGVFGGQIVAQALKAAWDTVPEDFFIHSLHAYFILACSVETPVIYSVQRVQDRRSYVTRIVKATQKGNAIFTCSCSFARPEQGAVLDHQTSMPDVPNPESLPSDIETYEEALKKTSNPSMRFLKRLETRLKDAGIVEYRNVRKDSPEEVVSGNVQPNGSDQHWFKTRGNLNDDMKLHACCIAYISDAALLNTAAIANGMTFVSSSVGMMTSLDHTIWFHMPARADDWLLYHKYSPRTNSGRGFAFGHIYSQDGSLVATTAQEGVIRLSKKEQERRQKEYQEITNHQSKL</sequence>
<evidence type="ECO:0008006" key="9">
    <source>
        <dbReference type="Google" id="ProtNLM"/>
    </source>
</evidence>
<dbReference type="InterPro" id="IPR042171">
    <property type="entry name" value="Acyl-CoA_hotdog"/>
</dbReference>
<organism evidence="7 8">
    <name type="scientific">Rhizopus oryzae</name>
    <name type="common">Mucormycosis agent</name>
    <name type="synonym">Rhizopus arrhizus var. delemar</name>
    <dbReference type="NCBI Taxonomy" id="64495"/>
    <lineage>
        <taxon>Eukaryota</taxon>
        <taxon>Fungi</taxon>
        <taxon>Fungi incertae sedis</taxon>
        <taxon>Mucoromycota</taxon>
        <taxon>Mucoromycotina</taxon>
        <taxon>Mucoromycetes</taxon>
        <taxon>Mucorales</taxon>
        <taxon>Mucorineae</taxon>
        <taxon>Rhizopodaceae</taxon>
        <taxon>Rhizopus</taxon>
    </lineage>
</organism>
<dbReference type="GO" id="GO:0005782">
    <property type="term" value="C:peroxisomal matrix"/>
    <property type="evidence" value="ECO:0007669"/>
    <property type="project" value="TreeGrafter"/>
</dbReference>
<dbReference type="Pfam" id="PF02551">
    <property type="entry name" value="Acyl_CoA_thio"/>
    <property type="match status" value="1"/>
</dbReference>
<feature type="domain" description="Acyl-CoA thioesterase-like N-terminal HotDog" evidence="6">
    <location>
        <begin position="57"/>
        <end position="134"/>
    </location>
</feature>
<comment type="caution">
    <text evidence="7">The sequence shown here is derived from an EMBL/GenBank/DDBJ whole genome shotgun (WGS) entry which is preliminary data.</text>
</comment>
<evidence type="ECO:0000259" key="6">
    <source>
        <dbReference type="Pfam" id="PF13622"/>
    </source>
</evidence>
<dbReference type="PANTHER" id="PTHR11066">
    <property type="entry name" value="ACYL-COA THIOESTERASE"/>
    <property type="match status" value="1"/>
</dbReference>
<dbReference type="FunFam" id="2.40.160.210:FF:000001">
    <property type="entry name" value="Acyl-CoA thioesterase II"/>
    <property type="match status" value="1"/>
</dbReference>
<evidence type="ECO:0000256" key="1">
    <source>
        <dbReference type="ARBA" id="ARBA00006538"/>
    </source>
</evidence>
<gene>
    <name evidence="7" type="ORF">G6F51_002480</name>
</gene>
<dbReference type="GO" id="GO:0006637">
    <property type="term" value="P:acyl-CoA metabolic process"/>
    <property type="evidence" value="ECO:0007669"/>
    <property type="project" value="InterPro"/>
</dbReference>
<dbReference type="CDD" id="cd03444">
    <property type="entry name" value="Thioesterase_II_repeat1"/>
    <property type="match status" value="1"/>
</dbReference>
<dbReference type="Proteomes" id="UP000717996">
    <property type="component" value="Unassembled WGS sequence"/>
</dbReference>
<evidence type="ECO:0000256" key="4">
    <source>
        <dbReference type="ARBA" id="ARBA00023098"/>
    </source>
</evidence>
<accession>A0A9P6YJY5</accession>
<dbReference type="Gene3D" id="2.40.160.210">
    <property type="entry name" value="Acyl-CoA thioesterase, double hotdog domain"/>
    <property type="match status" value="1"/>
</dbReference>
<dbReference type="InterPro" id="IPR003703">
    <property type="entry name" value="Acyl_CoA_thio"/>
</dbReference>
<protein>
    <recommendedName>
        <fullName evidence="9">Thioesterase/thiol ester dehydrase-isomerase</fullName>
    </recommendedName>
</protein>
<comment type="subunit">
    <text evidence="2">Homotetramer.</text>
</comment>
<evidence type="ECO:0000259" key="5">
    <source>
        <dbReference type="Pfam" id="PF02551"/>
    </source>
</evidence>
<dbReference type="Pfam" id="PF13622">
    <property type="entry name" value="4HBT_3"/>
    <property type="match status" value="1"/>
</dbReference>
<evidence type="ECO:0000313" key="7">
    <source>
        <dbReference type="EMBL" id="KAG1550374.1"/>
    </source>
</evidence>
<dbReference type="CDD" id="cd03445">
    <property type="entry name" value="Thioesterase_II_repeat2"/>
    <property type="match status" value="1"/>
</dbReference>
<dbReference type="InterPro" id="IPR025652">
    <property type="entry name" value="TesB_C"/>
</dbReference>
<dbReference type="AlphaFoldDB" id="A0A9P6YJY5"/>
<evidence type="ECO:0000313" key="8">
    <source>
        <dbReference type="Proteomes" id="UP000717996"/>
    </source>
</evidence>